<sequence>MWFWWWKSNDWHYGLIMNWLQQISESIPIICFVFSLLPLGTKLVLQLLFLSNFFGLWGTKLVLYSLLLICLFGLLSFYLEYVTKENNQIATTTDQSLNRCWMICGLEFEECVFQHLFSVSSFGRVLWLPMAWGQIGFFEGWYRWNLLEGIRWIKVIAVKKDKKENEKVFWEFGIVLQELVFINMSVSKKMGNGGIRGKALIGCRYQIRGKMWMVLNYSPWKSDLLVKMVNRSKFDFEDGLDWFDWDEDKNKVYWIKNNDGLGFHIIQKGVWIGAKKIDWDIKIFWADMVNMVRLIFYLDWARLTKRKSMKIMIWNGLGFVIPLLRIGILNWASLLFLKLVLIGLFTIFLIWSPIF</sequence>
<proteinExistence type="predicted"/>
<dbReference type="Proteomes" id="UP001055879">
    <property type="component" value="Linkage Group LG17"/>
</dbReference>
<organism evidence="1 2">
    <name type="scientific">Arctium lappa</name>
    <name type="common">Greater burdock</name>
    <name type="synonym">Lappa major</name>
    <dbReference type="NCBI Taxonomy" id="4217"/>
    <lineage>
        <taxon>Eukaryota</taxon>
        <taxon>Viridiplantae</taxon>
        <taxon>Streptophyta</taxon>
        <taxon>Embryophyta</taxon>
        <taxon>Tracheophyta</taxon>
        <taxon>Spermatophyta</taxon>
        <taxon>Magnoliopsida</taxon>
        <taxon>eudicotyledons</taxon>
        <taxon>Gunneridae</taxon>
        <taxon>Pentapetalae</taxon>
        <taxon>asterids</taxon>
        <taxon>campanulids</taxon>
        <taxon>Asterales</taxon>
        <taxon>Asteraceae</taxon>
        <taxon>Carduoideae</taxon>
        <taxon>Cardueae</taxon>
        <taxon>Arctiinae</taxon>
        <taxon>Arctium</taxon>
    </lineage>
</organism>
<evidence type="ECO:0000313" key="2">
    <source>
        <dbReference type="Proteomes" id="UP001055879"/>
    </source>
</evidence>
<comment type="caution">
    <text evidence="1">The sequence shown here is derived from an EMBL/GenBank/DDBJ whole genome shotgun (WGS) entry which is preliminary data.</text>
</comment>
<protein>
    <submittedName>
        <fullName evidence="1">Uncharacterized protein</fullName>
    </submittedName>
</protein>
<dbReference type="EMBL" id="CM042063">
    <property type="protein sequence ID" value="KAI3668313.1"/>
    <property type="molecule type" value="Genomic_DNA"/>
</dbReference>
<gene>
    <name evidence="1" type="ORF">L6452_43390</name>
</gene>
<reference evidence="2" key="1">
    <citation type="journal article" date="2022" name="Mol. Ecol. Resour.">
        <title>The genomes of chicory, endive, great burdock and yacon provide insights into Asteraceae palaeo-polyploidization history and plant inulin production.</title>
        <authorList>
            <person name="Fan W."/>
            <person name="Wang S."/>
            <person name="Wang H."/>
            <person name="Wang A."/>
            <person name="Jiang F."/>
            <person name="Liu H."/>
            <person name="Zhao H."/>
            <person name="Xu D."/>
            <person name="Zhang Y."/>
        </authorList>
    </citation>
    <scope>NUCLEOTIDE SEQUENCE [LARGE SCALE GENOMIC DNA]</scope>
    <source>
        <strain evidence="2">cv. Niubang</strain>
    </source>
</reference>
<accession>A0ACB8XLP6</accession>
<reference evidence="1 2" key="2">
    <citation type="journal article" date="2022" name="Mol. Ecol. Resour.">
        <title>The genomes of chicory, endive, great burdock and yacon provide insights into Asteraceae paleo-polyploidization history and plant inulin production.</title>
        <authorList>
            <person name="Fan W."/>
            <person name="Wang S."/>
            <person name="Wang H."/>
            <person name="Wang A."/>
            <person name="Jiang F."/>
            <person name="Liu H."/>
            <person name="Zhao H."/>
            <person name="Xu D."/>
            <person name="Zhang Y."/>
        </authorList>
    </citation>
    <scope>NUCLEOTIDE SEQUENCE [LARGE SCALE GENOMIC DNA]</scope>
    <source>
        <strain evidence="2">cv. Niubang</strain>
    </source>
</reference>
<evidence type="ECO:0000313" key="1">
    <source>
        <dbReference type="EMBL" id="KAI3668313.1"/>
    </source>
</evidence>
<keyword evidence="2" id="KW-1185">Reference proteome</keyword>
<name>A0ACB8XLP6_ARCLA</name>